<reference evidence="3" key="1">
    <citation type="submission" date="2017-09" db="EMBL/GenBank/DDBJ databases">
        <title>Depth-based differentiation of microbial function through sediment-hosted aquifers and enrichment of novel symbionts in the deep terrestrial subsurface.</title>
        <authorList>
            <person name="Probst A.J."/>
            <person name="Ladd B."/>
            <person name="Jarett J.K."/>
            <person name="Geller-Mcgrath D.E."/>
            <person name="Sieber C.M.K."/>
            <person name="Emerson J.B."/>
            <person name="Anantharaman K."/>
            <person name="Thomas B.C."/>
            <person name="Malmstrom R."/>
            <person name="Stieglmeier M."/>
            <person name="Klingl A."/>
            <person name="Woyke T."/>
            <person name="Ryan C.M."/>
            <person name="Banfield J.F."/>
        </authorList>
    </citation>
    <scope>NUCLEOTIDE SEQUENCE [LARGE SCALE GENOMIC DNA]</scope>
</reference>
<accession>A0A2H0WAG4</accession>
<comment type="caution">
    <text evidence="2">The sequence shown here is derived from an EMBL/GenBank/DDBJ whole genome shotgun (WGS) entry which is preliminary data.</text>
</comment>
<dbReference type="PANTHER" id="PTHR47245">
    <property type="entry name" value="PEPTIDYLPROLYL ISOMERASE"/>
    <property type="match status" value="1"/>
</dbReference>
<keyword evidence="1" id="KW-1133">Transmembrane helix</keyword>
<dbReference type="AlphaFoldDB" id="A0A2H0WAG4"/>
<evidence type="ECO:0008006" key="4">
    <source>
        <dbReference type="Google" id="ProtNLM"/>
    </source>
</evidence>
<keyword evidence="1" id="KW-0812">Transmembrane</keyword>
<dbReference type="InterPro" id="IPR027304">
    <property type="entry name" value="Trigger_fact/SurA_dom_sf"/>
</dbReference>
<feature type="transmembrane region" description="Helical" evidence="1">
    <location>
        <begin position="43"/>
        <end position="65"/>
    </location>
</feature>
<dbReference type="Pfam" id="PF13624">
    <property type="entry name" value="SurA_N_3"/>
    <property type="match status" value="1"/>
</dbReference>
<proteinExistence type="predicted"/>
<organism evidence="2 3">
    <name type="scientific">Candidatus Beckwithbacteria bacterium CG10_big_fil_rev_8_21_14_0_10_34_10</name>
    <dbReference type="NCBI Taxonomy" id="1974495"/>
    <lineage>
        <taxon>Bacteria</taxon>
        <taxon>Candidatus Beckwithiibacteriota</taxon>
    </lineage>
</organism>
<evidence type="ECO:0000313" key="2">
    <source>
        <dbReference type="EMBL" id="PIS09642.1"/>
    </source>
</evidence>
<dbReference type="EMBL" id="PEZT01000001">
    <property type="protein sequence ID" value="PIS09642.1"/>
    <property type="molecule type" value="Genomic_DNA"/>
</dbReference>
<keyword evidence="1" id="KW-0472">Membrane</keyword>
<evidence type="ECO:0000313" key="3">
    <source>
        <dbReference type="Proteomes" id="UP000230093"/>
    </source>
</evidence>
<dbReference type="InterPro" id="IPR050245">
    <property type="entry name" value="PrsA_foldase"/>
</dbReference>
<dbReference type="Gene3D" id="1.10.4030.10">
    <property type="entry name" value="Porin chaperone SurA, peptide-binding domain"/>
    <property type="match status" value="1"/>
</dbReference>
<evidence type="ECO:0000256" key="1">
    <source>
        <dbReference type="SAM" id="Phobius"/>
    </source>
</evidence>
<dbReference type="Proteomes" id="UP000230093">
    <property type="component" value="Unassembled WGS sequence"/>
</dbReference>
<dbReference type="PANTHER" id="PTHR47245:SF2">
    <property type="entry name" value="PEPTIDYL-PROLYL CIS-TRANS ISOMERASE HP_0175-RELATED"/>
    <property type="match status" value="1"/>
</dbReference>
<dbReference type="SUPFAM" id="SSF109998">
    <property type="entry name" value="Triger factor/SurA peptide-binding domain-like"/>
    <property type="match status" value="1"/>
</dbReference>
<name>A0A2H0WAG4_9BACT</name>
<protein>
    <recommendedName>
        <fullName evidence="4">PpiC domain-containing protein</fullName>
    </recommendedName>
</protein>
<gene>
    <name evidence="2" type="ORF">COT75_00370</name>
</gene>
<sequence>MTKAKKKNNKKQALRINLSSINIPLGKEIQNFLKKKKIDVKPALIFLAIALGLYFLSSYLVVALVNGRPVSRFELIKILEAQNGKRTLESLITKKLILQEAKKESFKVTKEDLANEIKIIEDNLAARGQKLDEVLALQGMTRIQLEEEIEIQKIAEGLAGKNTQITEEEIDTYIEENQASIPPEAEPAEIRGTVKSQLQQQKTSEAIQTWLEKIKSEAKINYLKKY</sequence>